<dbReference type="Proteomes" id="UP001054252">
    <property type="component" value="Unassembled WGS sequence"/>
</dbReference>
<comment type="caution">
    <text evidence="1">The sequence shown here is derived from an EMBL/GenBank/DDBJ whole genome shotgun (WGS) entry which is preliminary data.</text>
</comment>
<reference evidence="1 2" key="1">
    <citation type="journal article" date="2021" name="Commun. Biol.">
        <title>The genome of Shorea leprosula (Dipterocarpaceae) highlights the ecological relevance of drought in aseasonal tropical rainforests.</title>
        <authorList>
            <person name="Ng K.K.S."/>
            <person name="Kobayashi M.J."/>
            <person name="Fawcett J.A."/>
            <person name="Hatakeyama M."/>
            <person name="Paape T."/>
            <person name="Ng C.H."/>
            <person name="Ang C.C."/>
            <person name="Tnah L.H."/>
            <person name="Lee C.T."/>
            <person name="Nishiyama T."/>
            <person name="Sese J."/>
            <person name="O'Brien M.J."/>
            <person name="Copetti D."/>
            <person name="Mohd Noor M.I."/>
            <person name="Ong R.C."/>
            <person name="Putra M."/>
            <person name="Sireger I.Z."/>
            <person name="Indrioko S."/>
            <person name="Kosugi Y."/>
            <person name="Izuno A."/>
            <person name="Isagi Y."/>
            <person name="Lee S.L."/>
            <person name="Shimizu K.K."/>
        </authorList>
    </citation>
    <scope>NUCLEOTIDE SEQUENCE [LARGE SCALE GENOMIC DNA]</scope>
    <source>
        <strain evidence="1">214</strain>
    </source>
</reference>
<gene>
    <name evidence="1" type="ORF">SLEP1_g24728</name>
</gene>
<name>A0AAV5JGS6_9ROSI</name>
<sequence>MFQTPIDPSVESISVCLQDRSVARSSSNLIEMFYFLLIRNADCISRPRSVFLGFYYAQWSIVPSRQLQIRLLSNPSLLEVFLECQTPT</sequence>
<dbReference type="EMBL" id="BPVZ01000039">
    <property type="protein sequence ID" value="GKV13744.1"/>
    <property type="molecule type" value="Genomic_DNA"/>
</dbReference>
<evidence type="ECO:0000313" key="1">
    <source>
        <dbReference type="EMBL" id="GKV13744.1"/>
    </source>
</evidence>
<organism evidence="1 2">
    <name type="scientific">Rubroshorea leprosula</name>
    <dbReference type="NCBI Taxonomy" id="152421"/>
    <lineage>
        <taxon>Eukaryota</taxon>
        <taxon>Viridiplantae</taxon>
        <taxon>Streptophyta</taxon>
        <taxon>Embryophyta</taxon>
        <taxon>Tracheophyta</taxon>
        <taxon>Spermatophyta</taxon>
        <taxon>Magnoliopsida</taxon>
        <taxon>eudicotyledons</taxon>
        <taxon>Gunneridae</taxon>
        <taxon>Pentapetalae</taxon>
        <taxon>rosids</taxon>
        <taxon>malvids</taxon>
        <taxon>Malvales</taxon>
        <taxon>Dipterocarpaceae</taxon>
        <taxon>Rubroshorea</taxon>
    </lineage>
</organism>
<evidence type="ECO:0000313" key="2">
    <source>
        <dbReference type="Proteomes" id="UP001054252"/>
    </source>
</evidence>
<proteinExistence type="predicted"/>
<accession>A0AAV5JGS6</accession>
<dbReference type="AlphaFoldDB" id="A0AAV5JGS6"/>
<keyword evidence="2" id="KW-1185">Reference proteome</keyword>
<protein>
    <submittedName>
        <fullName evidence="1">Uncharacterized protein</fullName>
    </submittedName>
</protein>